<accession>A0ACC5X789</accession>
<gene>
    <name evidence="1" type="ORF">PGIGA_G00070490</name>
</gene>
<evidence type="ECO:0000313" key="1">
    <source>
        <dbReference type="EMBL" id="MCI4387131.1"/>
    </source>
</evidence>
<keyword evidence="2" id="KW-1185">Reference proteome</keyword>
<reference evidence="1 2" key="1">
    <citation type="journal article" date="2022" name="bioRxiv">
        <title>An ancient truncated duplication of the anti-Mullerian hormone receptor type 2 gene is a potential conserved master sex determinant in the Pangasiidae catfish family.</title>
        <authorList>
            <person name="Wen M."/>
            <person name="Pan Q."/>
            <person name="Jouanno E."/>
            <person name="Montfort J."/>
            <person name="Zahm M."/>
            <person name="Cabau C."/>
            <person name="Klopp C."/>
            <person name="Iampietro C."/>
            <person name="Roques C."/>
            <person name="Bouchez O."/>
            <person name="Castinel A."/>
            <person name="Donnadieu C."/>
            <person name="Parrinello H."/>
            <person name="Poncet C."/>
            <person name="Belmonte E."/>
            <person name="Gautier V."/>
            <person name="Avarre J.-C."/>
            <person name="Dugue R."/>
            <person name="Gustiano R."/>
            <person name="Ha T.T.T."/>
            <person name="Campet M."/>
            <person name="Sriphairoj K."/>
            <person name="Ribolli J."/>
            <person name="de Almeida F.L."/>
            <person name="Desvignes T."/>
            <person name="Postlethwait J.H."/>
            <person name="Bucao C.F."/>
            <person name="Robinson-Rechavi M."/>
            <person name="Bobe J."/>
            <person name="Herpin A."/>
            <person name="Guiguen Y."/>
        </authorList>
    </citation>
    <scope>NUCLEOTIDE SEQUENCE [LARGE SCALE GENOMIC DNA]</scope>
    <source>
        <strain evidence="1">YG-Dec2019</strain>
    </source>
</reference>
<dbReference type="Proteomes" id="UP000829447">
    <property type="component" value="Linkage Group LG16"/>
</dbReference>
<evidence type="ECO:0000313" key="2">
    <source>
        <dbReference type="Proteomes" id="UP000829447"/>
    </source>
</evidence>
<comment type="caution">
    <text evidence="1">The sequence shown here is derived from an EMBL/GenBank/DDBJ whole genome shotgun (WGS) entry which is preliminary data.</text>
</comment>
<protein>
    <submittedName>
        <fullName evidence="1">Uncharacterized protein</fullName>
    </submittedName>
</protein>
<name>A0ACC5X789_PANGG</name>
<sequence>MEVRKPASRKRVRCESTASVPQFTNSPTMIVMVGLPARGKTYISKKLTRYLNWIGVPTKVFNVGQYRREAVQSYKSYEFFRPDNEEAMKIRKACALAALKDVAAYFSEEHGQVAVFDATNTTRERREVILSFARENGYKVFFVESVCDDPEIIAENIKQVKLSGPDYIGCDKEEAVADFLQRIECYKITYVPLDDEKDRNLSYIKIFNVGSRYLVNRVQDHIQSRIVYYLMNIHVTPRTIYLCRHGESELNLLGRIGGDSGLSLRGNKFAAALGKYIRSQCILDLKIWTSHMKRTIQTAEGIGVPYEQWKALNEIDAGVCEEMTYEEIQEHFPEEFALRDQDKYRYRYPKGESYEDLVHRLEPVIMELERQENVLVVCHQAVMRCLLAYFLDKSADELPYLKCPLHTVLKLTPVAYDELPYLKCPLHTVLKLTPVAYDELPYLKCPLHTVLKLTPVAYGCKVESVFLNVEAVNTHRDRPASDEAERSHTPPYRHTRVQPMASPAPTKAPHLPELDLAELSLQNVSVDRDDEDALLTVPEHI</sequence>
<dbReference type="EMBL" id="CM040469">
    <property type="protein sequence ID" value="MCI4387131.1"/>
    <property type="molecule type" value="Genomic_DNA"/>
</dbReference>
<proteinExistence type="predicted"/>
<organism evidence="1 2">
    <name type="scientific">Pangasianodon gigas</name>
    <name type="common">Mekong giant catfish</name>
    <name type="synonym">Pangasius gigas</name>
    <dbReference type="NCBI Taxonomy" id="30993"/>
    <lineage>
        <taxon>Eukaryota</taxon>
        <taxon>Metazoa</taxon>
        <taxon>Chordata</taxon>
        <taxon>Craniata</taxon>
        <taxon>Vertebrata</taxon>
        <taxon>Euteleostomi</taxon>
        <taxon>Actinopterygii</taxon>
        <taxon>Neopterygii</taxon>
        <taxon>Teleostei</taxon>
        <taxon>Ostariophysi</taxon>
        <taxon>Siluriformes</taxon>
        <taxon>Pangasiidae</taxon>
        <taxon>Pangasianodon</taxon>
    </lineage>
</organism>